<dbReference type="GO" id="GO:0016829">
    <property type="term" value="F:lyase activity"/>
    <property type="evidence" value="ECO:0007669"/>
    <property type="project" value="UniProtKB-KW"/>
</dbReference>
<proteinExistence type="inferred from homology"/>
<evidence type="ECO:0000256" key="1">
    <source>
        <dbReference type="ARBA" id="ARBA00001668"/>
    </source>
</evidence>
<dbReference type="SMART" id="SM00898">
    <property type="entry name" value="Fapy_DNA_glyco"/>
    <property type="match status" value="1"/>
</dbReference>
<protein>
    <submittedName>
        <fullName evidence="11">NEIL2 protein</fullName>
    </submittedName>
</protein>
<evidence type="ECO:0000313" key="12">
    <source>
        <dbReference type="Proteomes" id="UP000838412"/>
    </source>
</evidence>
<keyword evidence="4" id="KW-0378">Hydrolase</keyword>
<keyword evidence="5" id="KW-0238">DNA-binding</keyword>
<dbReference type="PROSITE" id="PS51068">
    <property type="entry name" value="FPG_CAT"/>
    <property type="match status" value="1"/>
</dbReference>
<gene>
    <name evidence="11" type="primary">NEIL2</name>
    <name evidence="11" type="ORF">BLAG_LOCUS19396</name>
</gene>
<dbReference type="GO" id="GO:0003906">
    <property type="term" value="F:DNA-(apurinic or apyrimidinic site) endonuclease activity"/>
    <property type="evidence" value="ECO:0007669"/>
    <property type="project" value="InterPro"/>
</dbReference>
<dbReference type="AlphaFoldDB" id="A0A8J9ZXF5"/>
<reference evidence="11" key="1">
    <citation type="submission" date="2022-01" db="EMBL/GenBank/DDBJ databases">
        <authorList>
            <person name="Braso-Vives M."/>
        </authorList>
    </citation>
    <scope>NUCLEOTIDE SEQUENCE</scope>
</reference>
<dbReference type="PANTHER" id="PTHR22993:SF9">
    <property type="entry name" value="FORMAMIDOPYRIMIDINE-DNA GLYCOSYLASE"/>
    <property type="match status" value="1"/>
</dbReference>
<feature type="domain" description="Formamidopyrimidine-DNA glycosylase catalytic" evidence="10">
    <location>
        <begin position="2"/>
        <end position="117"/>
    </location>
</feature>
<evidence type="ECO:0000259" key="10">
    <source>
        <dbReference type="PROSITE" id="PS51068"/>
    </source>
</evidence>
<name>A0A8J9ZXF5_BRALA</name>
<keyword evidence="6" id="KW-0234">DNA repair</keyword>
<dbReference type="GO" id="GO:0006284">
    <property type="term" value="P:base-excision repair"/>
    <property type="evidence" value="ECO:0007669"/>
    <property type="project" value="InterPro"/>
</dbReference>
<dbReference type="EMBL" id="OV696690">
    <property type="protein sequence ID" value="CAH1265385.1"/>
    <property type="molecule type" value="Genomic_DNA"/>
</dbReference>
<comment type="catalytic activity">
    <reaction evidence="1">
        <text>Hydrolysis of DNA containing ring-opened 7-methylguanine residues, releasing 2,6-diamino-4-hydroxy-5-(N-methyl)formamidopyrimidine.</text>
        <dbReference type="EC" id="3.2.2.23"/>
    </reaction>
</comment>
<dbReference type="Gene3D" id="1.10.8.50">
    <property type="match status" value="1"/>
</dbReference>
<dbReference type="InterPro" id="IPR035937">
    <property type="entry name" value="FPG_N"/>
</dbReference>
<comment type="similarity">
    <text evidence="2">Belongs to the FPG family.</text>
</comment>
<dbReference type="GO" id="GO:0008270">
    <property type="term" value="F:zinc ion binding"/>
    <property type="evidence" value="ECO:0007669"/>
    <property type="project" value="InterPro"/>
</dbReference>
<dbReference type="PANTHER" id="PTHR22993">
    <property type="entry name" value="FORMAMIDOPYRIMIDINE-DNA GLYCOSYLASE"/>
    <property type="match status" value="1"/>
</dbReference>
<keyword evidence="7" id="KW-0456">Lyase</keyword>
<dbReference type="Pfam" id="PF06831">
    <property type="entry name" value="H2TH"/>
    <property type="match status" value="1"/>
</dbReference>
<evidence type="ECO:0000256" key="3">
    <source>
        <dbReference type="ARBA" id="ARBA00022763"/>
    </source>
</evidence>
<organism evidence="11 12">
    <name type="scientific">Branchiostoma lanceolatum</name>
    <name type="common">Common lancelet</name>
    <name type="synonym">Amphioxus lanceolatum</name>
    <dbReference type="NCBI Taxonomy" id="7740"/>
    <lineage>
        <taxon>Eukaryota</taxon>
        <taxon>Metazoa</taxon>
        <taxon>Chordata</taxon>
        <taxon>Cephalochordata</taxon>
        <taxon>Leptocardii</taxon>
        <taxon>Amphioxiformes</taxon>
        <taxon>Branchiostomatidae</taxon>
        <taxon>Branchiostoma</taxon>
    </lineage>
</organism>
<dbReference type="OrthoDB" id="444592at2759"/>
<dbReference type="Gene3D" id="3.20.190.10">
    <property type="entry name" value="MutM-like, N-terminal"/>
    <property type="match status" value="1"/>
</dbReference>
<evidence type="ECO:0000256" key="8">
    <source>
        <dbReference type="ARBA" id="ARBA00023268"/>
    </source>
</evidence>
<dbReference type="Proteomes" id="UP000838412">
    <property type="component" value="Chromosome 5"/>
</dbReference>
<keyword evidence="9" id="KW-0326">Glycosidase</keyword>
<dbReference type="GO" id="GO:0003684">
    <property type="term" value="F:damaged DNA binding"/>
    <property type="evidence" value="ECO:0007669"/>
    <property type="project" value="InterPro"/>
</dbReference>
<dbReference type="InterPro" id="IPR012319">
    <property type="entry name" value="FPG_cat"/>
</dbReference>
<evidence type="ECO:0000256" key="5">
    <source>
        <dbReference type="ARBA" id="ARBA00023125"/>
    </source>
</evidence>
<keyword evidence="3" id="KW-0227">DNA damage</keyword>
<dbReference type="InterPro" id="IPR015886">
    <property type="entry name" value="H2TH_FPG"/>
</dbReference>
<dbReference type="InterPro" id="IPR010979">
    <property type="entry name" value="Ribosomal_uS13-like_H2TH"/>
</dbReference>
<evidence type="ECO:0000256" key="9">
    <source>
        <dbReference type="ARBA" id="ARBA00023295"/>
    </source>
</evidence>
<accession>A0A8J9ZXF5</accession>
<dbReference type="SMART" id="SM01232">
    <property type="entry name" value="H2TH"/>
    <property type="match status" value="1"/>
</dbReference>
<keyword evidence="12" id="KW-1185">Reference proteome</keyword>
<dbReference type="GO" id="GO:0008534">
    <property type="term" value="F:oxidized purine nucleobase lesion DNA N-glycosylase activity"/>
    <property type="evidence" value="ECO:0007669"/>
    <property type="project" value="UniProtKB-EC"/>
</dbReference>
<dbReference type="SUPFAM" id="SSF46946">
    <property type="entry name" value="S13-like H2TH domain"/>
    <property type="match status" value="1"/>
</dbReference>
<evidence type="ECO:0000256" key="7">
    <source>
        <dbReference type="ARBA" id="ARBA00023239"/>
    </source>
</evidence>
<evidence type="ECO:0000256" key="2">
    <source>
        <dbReference type="ARBA" id="ARBA00009409"/>
    </source>
</evidence>
<evidence type="ECO:0000256" key="6">
    <source>
        <dbReference type="ARBA" id="ARBA00023204"/>
    </source>
</evidence>
<dbReference type="GO" id="GO:0005634">
    <property type="term" value="C:nucleus"/>
    <property type="evidence" value="ECO:0007669"/>
    <property type="project" value="TreeGrafter"/>
</dbReference>
<sequence>MPEGPTVKKWGTMAGQFLGRSVVTTGGNTKKVDLQMLQGLCFTDIQVHGKQMFMKFTTDPSAQTSIQVWLRYHFGMWGTLRVNELKSLSNSALYRARYIQDPKPRVVLYFGDEEFLAFYGCSVQQIEAPLIDEETDVLLDSFNVEKSTSFLRQEKPVCHLLLDQRQFAGVGNIVKNEALYSSRLHPMQLGSTLSSEKALELVEAVGDFAKKWVKDGTPYSPMRDLSIYCKKACPLGHKVVRDMLGHEEFARITYWCAWCQPMQPTAPSTEFAEEVQAETSGEKSSDTLLAEGSPKWPIVMLKETSPGSHLYA</sequence>
<evidence type="ECO:0000313" key="11">
    <source>
        <dbReference type="EMBL" id="CAH1265385.1"/>
    </source>
</evidence>
<dbReference type="SUPFAM" id="SSF81624">
    <property type="entry name" value="N-terminal domain of MutM-like DNA repair proteins"/>
    <property type="match status" value="1"/>
</dbReference>
<evidence type="ECO:0000256" key="4">
    <source>
        <dbReference type="ARBA" id="ARBA00022801"/>
    </source>
</evidence>
<keyword evidence="8" id="KW-0511">Multifunctional enzyme</keyword>